<name>A0A6H1ZWZ2_9ZZZZ</name>
<dbReference type="EMBL" id="MT144303">
    <property type="protein sequence ID" value="QJA51982.1"/>
    <property type="molecule type" value="Genomic_DNA"/>
</dbReference>
<dbReference type="SUPFAM" id="SSF48695">
    <property type="entry name" value="Multiheme cytochromes"/>
    <property type="match status" value="1"/>
</dbReference>
<dbReference type="AlphaFoldDB" id="A0A6H1ZWZ2"/>
<protein>
    <submittedName>
        <fullName evidence="1">Putative cytochrome c</fullName>
    </submittedName>
</protein>
<accession>A0A6H1ZWZ2</accession>
<proteinExistence type="predicted"/>
<dbReference type="EMBL" id="MT143831">
    <property type="protein sequence ID" value="QJB03219.1"/>
    <property type="molecule type" value="Genomic_DNA"/>
</dbReference>
<evidence type="ECO:0000313" key="1">
    <source>
        <dbReference type="EMBL" id="QJA51982.1"/>
    </source>
</evidence>
<dbReference type="Gene3D" id="1.10.287.3080">
    <property type="match status" value="1"/>
</dbReference>
<reference evidence="1" key="1">
    <citation type="submission" date="2020-03" db="EMBL/GenBank/DDBJ databases">
        <title>The deep terrestrial virosphere.</title>
        <authorList>
            <person name="Holmfeldt K."/>
            <person name="Nilsson E."/>
            <person name="Simone D."/>
            <person name="Lopez-Fernandez M."/>
            <person name="Wu X."/>
            <person name="de Brujin I."/>
            <person name="Lundin D."/>
            <person name="Andersson A."/>
            <person name="Bertilsson S."/>
            <person name="Dopson M."/>
        </authorList>
    </citation>
    <scope>NUCLEOTIDE SEQUENCE</scope>
    <source>
        <strain evidence="2">MM171B00843</strain>
        <strain evidence="1">TM448A02410</strain>
    </source>
</reference>
<dbReference type="InterPro" id="IPR036280">
    <property type="entry name" value="Multihaem_cyt_sf"/>
</dbReference>
<dbReference type="Gene3D" id="3.90.10.10">
    <property type="entry name" value="Cytochrome C3"/>
    <property type="match status" value="1"/>
</dbReference>
<organism evidence="1">
    <name type="scientific">viral metagenome</name>
    <dbReference type="NCBI Taxonomy" id="1070528"/>
    <lineage>
        <taxon>unclassified sequences</taxon>
        <taxon>metagenomes</taxon>
        <taxon>organismal metagenomes</taxon>
    </lineage>
</organism>
<gene>
    <name evidence="2" type="ORF">MM171B00843_0009</name>
    <name evidence="1" type="ORF">TM448A02410_0005</name>
</gene>
<sequence>MTNRLILIGICIAAVGLIALPQTLALFAGQHDFYEVSRDPQNLGVPCAKCHGDVKSELSGSQVHSSVRCEDCHVIALTYKGAKVGGNEDIHAAAVPACLDCHDGSLTSGQWHNFTDDPSVCANCHGTTTPTFGNATSILYGANESHTEFAFNASSATLLKGANEACVGCHTHVNVNSVWQKPINLSFKASVSSEGVWNVTDFAAGGMKETNVTGIG</sequence>
<evidence type="ECO:0000313" key="2">
    <source>
        <dbReference type="EMBL" id="QJB03219.1"/>
    </source>
</evidence>